<feature type="chain" id="PRO_5045839796" evidence="13">
    <location>
        <begin position="27"/>
        <end position="692"/>
    </location>
</feature>
<comment type="subcellular location">
    <subcellularLocation>
        <location evidence="1 11">Cell outer membrane</location>
        <topology evidence="1 11">Multi-pass membrane protein</topology>
    </subcellularLocation>
</comment>
<evidence type="ECO:0000256" key="1">
    <source>
        <dbReference type="ARBA" id="ARBA00004571"/>
    </source>
</evidence>
<feature type="domain" description="TonB-dependent receptor-like beta-barrel" evidence="14">
    <location>
        <begin position="178"/>
        <end position="655"/>
    </location>
</feature>
<keyword evidence="17" id="KW-1185">Reference proteome</keyword>
<proteinExistence type="inferred from homology"/>
<evidence type="ECO:0000256" key="11">
    <source>
        <dbReference type="PROSITE-ProRule" id="PRU01360"/>
    </source>
</evidence>
<gene>
    <name evidence="16" type="ORF">EYC82_02245</name>
</gene>
<feature type="domain" description="TonB-dependent receptor plug" evidence="15">
    <location>
        <begin position="48"/>
        <end position="156"/>
    </location>
</feature>
<evidence type="ECO:0000256" key="10">
    <source>
        <dbReference type="ARBA" id="ARBA00023237"/>
    </source>
</evidence>
<dbReference type="PANTHER" id="PTHR30069:SF29">
    <property type="entry name" value="HEMOGLOBIN AND HEMOGLOBIN-HAPTOGLOBIN-BINDING PROTEIN 1-RELATED"/>
    <property type="match status" value="1"/>
</dbReference>
<dbReference type="EMBL" id="SHNO01000001">
    <property type="protein sequence ID" value="MCX2976175.1"/>
    <property type="molecule type" value="Genomic_DNA"/>
</dbReference>
<dbReference type="Proteomes" id="UP001143304">
    <property type="component" value="Unassembled WGS sequence"/>
</dbReference>
<dbReference type="Gene3D" id="2.40.170.20">
    <property type="entry name" value="TonB-dependent receptor, beta-barrel domain"/>
    <property type="match status" value="1"/>
</dbReference>
<dbReference type="InterPro" id="IPR012910">
    <property type="entry name" value="Plug_dom"/>
</dbReference>
<dbReference type="PANTHER" id="PTHR30069">
    <property type="entry name" value="TONB-DEPENDENT OUTER MEMBRANE RECEPTOR"/>
    <property type="match status" value="1"/>
</dbReference>
<dbReference type="CDD" id="cd01347">
    <property type="entry name" value="ligand_gated_channel"/>
    <property type="match status" value="1"/>
</dbReference>
<evidence type="ECO:0000256" key="3">
    <source>
        <dbReference type="ARBA" id="ARBA00022448"/>
    </source>
</evidence>
<evidence type="ECO:0000256" key="2">
    <source>
        <dbReference type="ARBA" id="ARBA00008143"/>
    </source>
</evidence>
<accession>A0ABT3T2V1</accession>
<keyword evidence="8 11" id="KW-0472">Membrane</keyword>
<dbReference type="InterPro" id="IPR036942">
    <property type="entry name" value="Beta-barrel_TonB_sf"/>
</dbReference>
<name>A0ABT3T2V1_9GAMM</name>
<evidence type="ECO:0000313" key="16">
    <source>
        <dbReference type="EMBL" id="MCX2976175.1"/>
    </source>
</evidence>
<keyword evidence="5 11" id="KW-0812">Transmembrane</keyword>
<evidence type="ECO:0000259" key="14">
    <source>
        <dbReference type="Pfam" id="PF00593"/>
    </source>
</evidence>
<dbReference type="InterPro" id="IPR039426">
    <property type="entry name" value="TonB-dep_rcpt-like"/>
</dbReference>
<reference evidence="16" key="1">
    <citation type="submission" date="2019-02" db="EMBL/GenBank/DDBJ databases">
        <authorList>
            <person name="Li S.-H."/>
        </authorList>
    </citation>
    <scope>NUCLEOTIDE SEQUENCE</scope>
    <source>
        <strain evidence="16">IMCC11814</strain>
    </source>
</reference>
<keyword evidence="7 12" id="KW-0798">TonB box</keyword>
<evidence type="ECO:0000256" key="5">
    <source>
        <dbReference type="ARBA" id="ARBA00022692"/>
    </source>
</evidence>
<keyword evidence="9 16" id="KW-0675">Receptor</keyword>
<comment type="caution">
    <text evidence="16">The sequence shown here is derived from an EMBL/GenBank/DDBJ whole genome shotgun (WGS) entry which is preliminary data.</text>
</comment>
<dbReference type="RefSeq" id="WP_279247930.1">
    <property type="nucleotide sequence ID" value="NZ_SHNO01000001.1"/>
</dbReference>
<dbReference type="InterPro" id="IPR037066">
    <property type="entry name" value="Plug_dom_sf"/>
</dbReference>
<dbReference type="Pfam" id="PF07715">
    <property type="entry name" value="Plug"/>
    <property type="match status" value="1"/>
</dbReference>
<evidence type="ECO:0000256" key="4">
    <source>
        <dbReference type="ARBA" id="ARBA00022452"/>
    </source>
</evidence>
<dbReference type="PROSITE" id="PS52016">
    <property type="entry name" value="TONB_DEPENDENT_REC_3"/>
    <property type="match status" value="1"/>
</dbReference>
<keyword evidence="4 11" id="KW-1134">Transmembrane beta strand</keyword>
<keyword evidence="3 11" id="KW-0813">Transport</keyword>
<keyword evidence="6 13" id="KW-0732">Signal</keyword>
<feature type="signal peptide" evidence="13">
    <location>
        <begin position="1"/>
        <end position="26"/>
    </location>
</feature>
<protein>
    <submittedName>
        <fullName evidence="16">TonB-dependent receptor</fullName>
    </submittedName>
</protein>
<dbReference type="SUPFAM" id="SSF56935">
    <property type="entry name" value="Porins"/>
    <property type="match status" value="1"/>
</dbReference>
<evidence type="ECO:0000259" key="15">
    <source>
        <dbReference type="Pfam" id="PF07715"/>
    </source>
</evidence>
<evidence type="ECO:0000256" key="6">
    <source>
        <dbReference type="ARBA" id="ARBA00022729"/>
    </source>
</evidence>
<organism evidence="16 17">
    <name type="scientific">Candidatus Marimicrobium litorale</name>
    <dbReference type="NCBI Taxonomy" id="2518991"/>
    <lineage>
        <taxon>Bacteria</taxon>
        <taxon>Pseudomonadati</taxon>
        <taxon>Pseudomonadota</taxon>
        <taxon>Gammaproteobacteria</taxon>
        <taxon>Cellvibrionales</taxon>
        <taxon>Halieaceae</taxon>
        <taxon>Marimicrobium</taxon>
    </lineage>
</organism>
<evidence type="ECO:0000256" key="7">
    <source>
        <dbReference type="ARBA" id="ARBA00023077"/>
    </source>
</evidence>
<dbReference type="Pfam" id="PF00593">
    <property type="entry name" value="TonB_dep_Rec_b-barrel"/>
    <property type="match status" value="1"/>
</dbReference>
<evidence type="ECO:0000313" key="17">
    <source>
        <dbReference type="Proteomes" id="UP001143304"/>
    </source>
</evidence>
<comment type="similarity">
    <text evidence="2">Belongs to the TonB-dependent receptor family. Hemoglobin/haptoglobin binding protein subfamily.</text>
</comment>
<evidence type="ECO:0000256" key="12">
    <source>
        <dbReference type="RuleBase" id="RU003357"/>
    </source>
</evidence>
<dbReference type="Gene3D" id="2.170.130.10">
    <property type="entry name" value="TonB-dependent receptor, plug domain"/>
    <property type="match status" value="1"/>
</dbReference>
<evidence type="ECO:0000256" key="9">
    <source>
        <dbReference type="ARBA" id="ARBA00023170"/>
    </source>
</evidence>
<sequence>MRTSRTRLTLWFTLLPLLACHGPALSNTPVPEDVLVTANRLTENALALPLAWSIVDREALALVDAIHINEIMQRVPGAWISRGNGQESLISLRSPVLTGAGGCGAFLTAADGISLRAPGFCNINQLFDANFEQAGRIEVLRGPSTALFGSNAMHGVINVISAPPSTQLDNRLSVEGGPYEYIRGKYRYSDTVGRHGISFNANVTHDGGYKKSSGYDQQKVTLRHDYDGNDWNIRSVLDGANLDQNTAGYIQGFNAYKDGDIKKENPNPEAYRKPWSLRFYTAASTSLDERNTLVVTPYLRANEMKFLMHFLPWQPTEKNDHSSIGLRAHINTDADSLRWINGVDLEYTDASLRETQQEPFSPNMPVGIHYDYTVDATVAAAYTQLRTQFDSNWELDGGVRVEYTKYDYDNHATDGSACGPDADNCRFYRPADRDDNFTEWSLNAGVSYNLHEDHVTYFRVARGYRAPQAAELYRLQSGQQSADLDPEKLDNIELGFRGYLQDRFHYDLAVYYMNKDDVIFQDADRQNVSGAKTRHYGVELGLDYQISEHWSAAVDANTASHTYDSRVLLLGGGSRDIKGNDIDTSPNIFGSARLGWDFSAIAGRPSKAELEWVYMDSYYLEPQNEHRYNGHSLFNLRITADLTTRLSAGLRITNLLDEDYAERADFGFGNYRYFVGQPRGAYVQLNYQFGDI</sequence>
<evidence type="ECO:0000256" key="13">
    <source>
        <dbReference type="SAM" id="SignalP"/>
    </source>
</evidence>
<keyword evidence="10 11" id="KW-0998">Cell outer membrane</keyword>
<evidence type="ECO:0000256" key="8">
    <source>
        <dbReference type="ARBA" id="ARBA00023136"/>
    </source>
</evidence>
<dbReference type="InterPro" id="IPR000531">
    <property type="entry name" value="Beta-barrel_TonB"/>
</dbReference>